<evidence type="ECO:0000313" key="4">
    <source>
        <dbReference type="Proteomes" id="UP000014760"/>
    </source>
</evidence>
<dbReference type="EMBL" id="AMQN01017332">
    <property type="status" value="NOT_ANNOTATED_CDS"/>
    <property type="molecule type" value="Genomic_DNA"/>
</dbReference>
<evidence type="ECO:0000313" key="2">
    <source>
        <dbReference type="EMBL" id="ELU16670.1"/>
    </source>
</evidence>
<dbReference type="GO" id="GO:0005245">
    <property type="term" value="F:voltage-gated calcium channel activity"/>
    <property type="evidence" value="ECO:0007669"/>
    <property type="project" value="TreeGrafter"/>
</dbReference>
<dbReference type="STRING" id="283909.R7VKD7"/>
<dbReference type="AlphaFoldDB" id="R7VKD7"/>
<gene>
    <name evidence="2" type="ORF">CAPTEDRAFT_192410</name>
</gene>
<organism evidence="2">
    <name type="scientific">Capitella teleta</name>
    <name type="common">Polychaete worm</name>
    <dbReference type="NCBI Taxonomy" id="283909"/>
    <lineage>
        <taxon>Eukaryota</taxon>
        <taxon>Metazoa</taxon>
        <taxon>Spiralia</taxon>
        <taxon>Lophotrochozoa</taxon>
        <taxon>Annelida</taxon>
        <taxon>Polychaeta</taxon>
        <taxon>Sedentaria</taxon>
        <taxon>Scolecida</taxon>
        <taxon>Capitellidae</taxon>
        <taxon>Capitella</taxon>
    </lineage>
</organism>
<dbReference type="GO" id="GO:0005891">
    <property type="term" value="C:voltage-gated calcium channel complex"/>
    <property type="evidence" value="ECO:0007669"/>
    <property type="project" value="TreeGrafter"/>
</dbReference>
<feature type="region of interest" description="Disordered" evidence="1">
    <location>
        <begin position="303"/>
        <end position="335"/>
    </location>
</feature>
<dbReference type="Proteomes" id="UP000014760">
    <property type="component" value="Unassembled WGS sequence"/>
</dbReference>
<dbReference type="PANTHER" id="PTHR10166:SF66">
    <property type="entry name" value="VWFA AND CACHE DOMAIN-CONTAINING PROTEIN CG16868"/>
    <property type="match status" value="1"/>
</dbReference>
<dbReference type="InterPro" id="IPR051173">
    <property type="entry name" value="Ca_channel_alpha-2/delta"/>
</dbReference>
<dbReference type="EnsemblMetazoa" id="CapteT192410">
    <property type="protein sequence ID" value="CapteP192410"/>
    <property type="gene ID" value="CapteG192410"/>
</dbReference>
<keyword evidence="4" id="KW-1185">Reference proteome</keyword>
<proteinExistence type="predicted"/>
<name>R7VKD7_CAPTE</name>
<dbReference type="HOGENOM" id="CLU_586955_0_0_1"/>
<dbReference type="Gene3D" id="3.30.450.20">
    <property type="entry name" value="PAS domain"/>
    <property type="match status" value="1"/>
</dbReference>
<dbReference type="EMBL" id="KB293001">
    <property type="protein sequence ID" value="ELU16670.1"/>
    <property type="molecule type" value="Genomic_DNA"/>
</dbReference>
<evidence type="ECO:0000256" key="1">
    <source>
        <dbReference type="SAM" id="MobiDB-lite"/>
    </source>
</evidence>
<dbReference type="EMBL" id="AMQN01017333">
    <property type="status" value="NOT_ANNOTATED_CDS"/>
    <property type="molecule type" value="Genomic_DNA"/>
</dbReference>
<accession>R7VKD7</accession>
<reference evidence="4" key="1">
    <citation type="submission" date="2012-12" db="EMBL/GenBank/DDBJ databases">
        <authorList>
            <person name="Hellsten U."/>
            <person name="Grimwood J."/>
            <person name="Chapman J.A."/>
            <person name="Shapiro H."/>
            <person name="Aerts A."/>
            <person name="Otillar R.P."/>
            <person name="Terry A.Y."/>
            <person name="Boore J.L."/>
            <person name="Simakov O."/>
            <person name="Marletaz F."/>
            <person name="Cho S.-J."/>
            <person name="Edsinger-Gonzales E."/>
            <person name="Havlak P."/>
            <person name="Kuo D.-H."/>
            <person name="Larsson T."/>
            <person name="Lv J."/>
            <person name="Arendt D."/>
            <person name="Savage R."/>
            <person name="Osoegawa K."/>
            <person name="de Jong P."/>
            <person name="Lindberg D.R."/>
            <person name="Seaver E.C."/>
            <person name="Weisblat D.A."/>
            <person name="Putnam N.H."/>
            <person name="Grigoriev I.V."/>
            <person name="Rokhsar D.S."/>
        </authorList>
    </citation>
    <scope>NUCLEOTIDE SEQUENCE</scope>
    <source>
        <strain evidence="4">I ESC-2004</strain>
    </source>
</reference>
<reference evidence="3" key="3">
    <citation type="submission" date="2015-06" db="UniProtKB">
        <authorList>
            <consortium name="EnsemblMetazoa"/>
        </authorList>
    </citation>
    <scope>IDENTIFICATION</scope>
</reference>
<reference evidence="2 4" key="2">
    <citation type="journal article" date="2013" name="Nature">
        <title>Insights into bilaterian evolution from three spiralian genomes.</title>
        <authorList>
            <person name="Simakov O."/>
            <person name="Marletaz F."/>
            <person name="Cho S.J."/>
            <person name="Edsinger-Gonzales E."/>
            <person name="Havlak P."/>
            <person name="Hellsten U."/>
            <person name="Kuo D.H."/>
            <person name="Larsson T."/>
            <person name="Lv J."/>
            <person name="Arendt D."/>
            <person name="Savage R."/>
            <person name="Osoegawa K."/>
            <person name="de Jong P."/>
            <person name="Grimwood J."/>
            <person name="Chapman J.A."/>
            <person name="Shapiro H."/>
            <person name="Aerts A."/>
            <person name="Otillar R.P."/>
            <person name="Terry A.Y."/>
            <person name="Boore J.L."/>
            <person name="Grigoriev I.V."/>
            <person name="Lindberg D.R."/>
            <person name="Seaver E.C."/>
            <person name="Weisblat D.A."/>
            <person name="Putnam N.H."/>
            <person name="Rokhsar D.S."/>
        </authorList>
    </citation>
    <scope>NUCLEOTIDE SEQUENCE</scope>
    <source>
        <strain evidence="2 4">I ESC-2004</strain>
    </source>
</reference>
<dbReference type="PANTHER" id="PTHR10166">
    <property type="entry name" value="VOLTAGE-DEPENDENT CALCIUM CHANNEL SUBUNIT ALPHA-2/DELTA-RELATED"/>
    <property type="match status" value="1"/>
</dbReference>
<dbReference type="OrthoDB" id="6365798at2759"/>
<evidence type="ECO:0000313" key="3">
    <source>
        <dbReference type="EnsemblMetazoa" id="CapteP192410"/>
    </source>
</evidence>
<protein>
    <submittedName>
        <fullName evidence="2 3">Uncharacterized protein</fullName>
    </submittedName>
</protein>
<sequence>MLAGESGKRLFKSLRVVSRGDSILEGSRYSNVKSVYSWKQIMPNNFSLCVVTVESDIETTLSVKSNQYQTFLYHRLDLEKDSDKCEYFGATATTAESAVLLSPIAFEKPYLQIIRKETVQDVKQYKSHFENGVSSSKFKEFVYDYVVLSAYLDELVLDQAHELLDSAVWAYVGFNVGVFRLYPGTRLNQEYDATKRPWYKRALAQKGRIAFSIPYEDAFGAGAVITMSKTILASRPQVPYDKETARPFADDISQWVSMIANAPNDSSFCQFYALDLTQVPPCRPEEVNIFSLVSRISALEKNDRDRRSMENIKPQRLQPSHPISEYQPHTDQQTNVRTPVPVTVSSAPPEETWAKVVDRNEKRIQKVTARKEVRAAAKDLHVVVGTAGAKDVKACPPLKHIFVYKVSRDCTADSIRTLMKSNGVDPINIRITSKPSWLSSSFCISIAKDELRIIILFPIRSDCVLN</sequence>